<protein>
    <submittedName>
        <fullName evidence="5">Multi drug transport ATP-binding protein</fullName>
    </submittedName>
</protein>
<dbReference type="InterPro" id="IPR050763">
    <property type="entry name" value="ABC_transporter_ATP-binding"/>
</dbReference>
<dbReference type="GO" id="GO:0016887">
    <property type="term" value="F:ATP hydrolysis activity"/>
    <property type="evidence" value="ECO:0007669"/>
    <property type="project" value="InterPro"/>
</dbReference>
<dbReference type="KEGG" id="sez:Sez_0580"/>
<keyword evidence="1" id="KW-0813">Transport</keyword>
<organism evidence="5 6">
    <name type="scientific">Streptococcus equi subsp. zooepidemicus (strain MGCS10565)</name>
    <dbReference type="NCBI Taxonomy" id="552526"/>
    <lineage>
        <taxon>Bacteria</taxon>
        <taxon>Bacillati</taxon>
        <taxon>Bacillota</taxon>
        <taxon>Bacilli</taxon>
        <taxon>Lactobacillales</taxon>
        <taxon>Streptococcaceae</taxon>
        <taxon>Streptococcus</taxon>
    </lineage>
</organism>
<dbReference type="EMBL" id="CP001129">
    <property type="protein sequence ID" value="ACG61949.1"/>
    <property type="molecule type" value="Genomic_DNA"/>
</dbReference>
<feature type="domain" description="ABC transporter" evidence="4">
    <location>
        <begin position="14"/>
        <end position="238"/>
    </location>
</feature>
<dbReference type="Gene3D" id="3.40.50.300">
    <property type="entry name" value="P-loop containing nucleotide triphosphate hydrolases"/>
    <property type="match status" value="1"/>
</dbReference>
<dbReference type="AlphaFoldDB" id="B4U1T2"/>
<evidence type="ECO:0000256" key="2">
    <source>
        <dbReference type="ARBA" id="ARBA00022741"/>
    </source>
</evidence>
<dbReference type="HOGENOM" id="CLU_000604_1_2_9"/>
<evidence type="ECO:0000313" key="5">
    <source>
        <dbReference type="EMBL" id="ACG61949.1"/>
    </source>
</evidence>
<evidence type="ECO:0000313" key="6">
    <source>
        <dbReference type="Proteomes" id="UP000001873"/>
    </source>
</evidence>
<sequence length="301" mass="34063">MITTSKGAFMELVIEVSHLYKAFDGQDRLTDVNFKIKKGECVALIGPNGAGKTTLFNCLLGACHTKQQAVRILGKSPRSFEVNQVRAILFQENQVQAKMTVLDLIHFEQQIAQSPLPMSRIKELLELTSDQLHQMASSLSGGQKRLLSFILTLVGQPEVLLLDEPTNGMDTSTRQRFWTIIDQLKKEGKTILYSSHYIEEVEHTADRILVLHKGRLICDTTPYAMSAEKCEKVMTVPIDYKSILMNCEDIASLVEKKDHVTFVTQNPRAVWQHLQRANCPIEVIEMTNRTLLDRIFMTTKG</sequence>
<keyword evidence="3 5" id="KW-0067">ATP-binding</keyword>
<dbReference type="InterPro" id="IPR027417">
    <property type="entry name" value="P-loop_NTPase"/>
</dbReference>
<dbReference type="CDD" id="cd03230">
    <property type="entry name" value="ABC_DR_subfamily_A"/>
    <property type="match status" value="1"/>
</dbReference>
<dbReference type="Pfam" id="PF00005">
    <property type="entry name" value="ABC_tran"/>
    <property type="match status" value="1"/>
</dbReference>
<dbReference type="PROSITE" id="PS00211">
    <property type="entry name" value="ABC_TRANSPORTER_1"/>
    <property type="match status" value="1"/>
</dbReference>
<dbReference type="InterPro" id="IPR003593">
    <property type="entry name" value="AAA+_ATPase"/>
</dbReference>
<dbReference type="InterPro" id="IPR017871">
    <property type="entry name" value="ABC_transporter-like_CS"/>
</dbReference>
<proteinExistence type="predicted"/>
<dbReference type="Proteomes" id="UP000001873">
    <property type="component" value="Chromosome"/>
</dbReference>
<dbReference type="PROSITE" id="PS50893">
    <property type="entry name" value="ABC_TRANSPORTER_2"/>
    <property type="match status" value="1"/>
</dbReference>
<dbReference type="InterPro" id="IPR003439">
    <property type="entry name" value="ABC_transporter-like_ATP-bd"/>
</dbReference>
<evidence type="ECO:0000259" key="4">
    <source>
        <dbReference type="PROSITE" id="PS50893"/>
    </source>
</evidence>
<evidence type="ECO:0000256" key="3">
    <source>
        <dbReference type="ARBA" id="ARBA00022840"/>
    </source>
</evidence>
<dbReference type="SMART" id="SM00382">
    <property type="entry name" value="AAA"/>
    <property type="match status" value="1"/>
</dbReference>
<dbReference type="GO" id="GO:0005524">
    <property type="term" value="F:ATP binding"/>
    <property type="evidence" value="ECO:0007669"/>
    <property type="project" value="UniProtKB-KW"/>
</dbReference>
<gene>
    <name evidence="5" type="ordered locus">Sez_0580</name>
</gene>
<dbReference type="PANTHER" id="PTHR42711:SF17">
    <property type="entry name" value="ABC TRANSPORTER ATP-BINDING PROTEIN"/>
    <property type="match status" value="1"/>
</dbReference>
<dbReference type="SUPFAM" id="SSF52540">
    <property type="entry name" value="P-loop containing nucleoside triphosphate hydrolases"/>
    <property type="match status" value="1"/>
</dbReference>
<name>B4U1T2_STREM</name>
<evidence type="ECO:0000256" key="1">
    <source>
        <dbReference type="ARBA" id="ARBA00022448"/>
    </source>
</evidence>
<keyword evidence="2" id="KW-0547">Nucleotide-binding</keyword>
<accession>B4U1T2</accession>
<dbReference type="PANTHER" id="PTHR42711">
    <property type="entry name" value="ABC TRANSPORTER ATP-BINDING PROTEIN"/>
    <property type="match status" value="1"/>
</dbReference>
<reference evidence="5 6" key="1">
    <citation type="journal article" date="2008" name="PLoS ONE">
        <title>Genome sequence of a lancefield group C Streptococcus zooepidemicus strain causing epidemic nephritis: new information about an old disease.</title>
        <authorList>
            <person name="Beres S.B."/>
            <person name="Sesso R."/>
            <person name="Pinto S.W.L."/>
            <person name="Hoe N.P."/>
            <person name="Porcella S.F."/>
            <person name="Deleo F.R."/>
            <person name="Musser J.M."/>
        </authorList>
    </citation>
    <scope>NUCLEOTIDE SEQUENCE [LARGE SCALE GENOMIC DNA]</scope>
    <source>
        <strain evidence="5 6">MGCS10565</strain>
    </source>
</reference>